<proteinExistence type="predicted"/>
<keyword evidence="11" id="KW-1185">Reference proteome</keyword>
<sequence>MSGMRDTPGRWAAVEDTAGDLWATRPRRPRTGRKVAGVAAGIGRRYGVDPVLVRVGFATLTFAGGVGVLLYVLGWLLLPEDGDEVSAVEGLLHRGRASTSGALTAALALALIPISAFVFDGDVSAFVSLGLAASAVYLLHRHRGQENREFGADAPVIQPAQTGVPPTAAPPVGVPPMSAPSDAEPSEAAGGEAATRPLSTHPLQASAATTVGPAGPAAPATPTAPTAPTVPSAPAAPAAPPVPPHMAAAMPDSTHTAPAPSVGVPPDQAADVPPPPAWDPLGVAPFAWDLPEPAPTQEERQEERGEPKRRSRVTAVTFALALVTGGVGIVFGPDIGWTHVPGLVLAVLGVGMLAGSFLRGGRGLIALAVPVGFLAMAGGATGPVHEWEGAGAQHVTPNAVADVQPSYTLSAGDIDLDLSQLRLTKDDQVTTRVRVQLGNVSVRVPRDADVEVECTTGLGDAQCLSQRTSGSNRTLRSVEHGPDGPGGGKIVLEARTGMGNVEVLRD</sequence>
<feature type="region of interest" description="Disordered" evidence="6">
    <location>
        <begin position="466"/>
        <end position="488"/>
    </location>
</feature>
<feature type="domain" description="Phage shock protein PspC N-terminal" evidence="8">
    <location>
        <begin position="25"/>
        <end position="80"/>
    </location>
</feature>
<gene>
    <name evidence="10" type="ORF">LX15_003873</name>
</gene>
<dbReference type="InterPro" id="IPR024425">
    <property type="entry name" value="LiaF-like_C"/>
</dbReference>
<feature type="region of interest" description="Disordered" evidence="6">
    <location>
        <begin position="157"/>
        <end position="311"/>
    </location>
</feature>
<keyword evidence="4 7" id="KW-1133">Transmembrane helix</keyword>
<feature type="compositionally biased region" description="Low complexity" evidence="6">
    <location>
        <begin position="262"/>
        <end position="271"/>
    </location>
</feature>
<evidence type="ECO:0000256" key="7">
    <source>
        <dbReference type="SAM" id="Phobius"/>
    </source>
</evidence>
<evidence type="ECO:0000259" key="8">
    <source>
        <dbReference type="Pfam" id="PF04024"/>
    </source>
</evidence>
<dbReference type="Pfam" id="PF04024">
    <property type="entry name" value="PspC"/>
    <property type="match status" value="1"/>
</dbReference>
<evidence type="ECO:0000259" key="9">
    <source>
        <dbReference type="Pfam" id="PF09922"/>
    </source>
</evidence>
<keyword evidence="2" id="KW-1003">Cell membrane</keyword>
<dbReference type="InterPro" id="IPR052027">
    <property type="entry name" value="PspC"/>
</dbReference>
<protein>
    <submittedName>
        <fullName evidence="10">Phage shock protein C (PspC) family protein</fullName>
    </submittedName>
</protein>
<feature type="transmembrane region" description="Helical" evidence="7">
    <location>
        <begin position="313"/>
        <end position="331"/>
    </location>
</feature>
<comment type="subcellular location">
    <subcellularLocation>
        <location evidence="1">Cell membrane</location>
        <topology evidence="1">Single-pass membrane protein</topology>
    </subcellularLocation>
</comment>
<evidence type="ECO:0000256" key="4">
    <source>
        <dbReference type="ARBA" id="ARBA00022989"/>
    </source>
</evidence>
<organism evidence="10 11">
    <name type="scientific">Streptoalloteichus tenebrarius (strain ATCC 17920 / DSM 40477 / JCM 4838 / CBS 697.72 / NBRC 16177 / NCIMB 11028 / NRRL B-12390 / A12253. 1 / ISP 5477)</name>
    <name type="common">Streptomyces tenebrarius</name>
    <dbReference type="NCBI Taxonomy" id="1933"/>
    <lineage>
        <taxon>Bacteria</taxon>
        <taxon>Bacillati</taxon>
        <taxon>Actinomycetota</taxon>
        <taxon>Actinomycetes</taxon>
        <taxon>Pseudonocardiales</taxon>
        <taxon>Pseudonocardiaceae</taxon>
        <taxon>Streptoalloteichus</taxon>
    </lineage>
</organism>
<feature type="transmembrane region" description="Helical" evidence="7">
    <location>
        <begin position="99"/>
        <end position="117"/>
    </location>
</feature>
<evidence type="ECO:0000256" key="3">
    <source>
        <dbReference type="ARBA" id="ARBA00022692"/>
    </source>
</evidence>
<keyword evidence="3 7" id="KW-0812">Transmembrane</keyword>
<feature type="transmembrane region" description="Helical" evidence="7">
    <location>
        <begin position="337"/>
        <end position="358"/>
    </location>
</feature>
<feature type="compositionally biased region" description="Polar residues" evidence="6">
    <location>
        <begin position="466"/>
        <end position="475"/>
    </location>
</feature>
<accession>A0ABT1HXD0</accession>
<feature type="compositionally biased region" description="Pro residues" evidence="6">
    <location>
        <begin position="167"/>
        <end position="178"/>
    </location>
</feature>
<feature type="compositionally biased region" description="Low complexity" evidence="6">
    <location>
        <begin position="205"/>
        <end position="236"/>
    </location>
</feature>
<reference evidence="10 11" key="1">
    <citation type="submission" date="2022-06" db="EMBL/GenBank/DDBJ databases">
        <title>Genomic Encyclopedia of Archaeal and Bacterial Type Strains, Phase II (KMG-II): from individual species to whole genera.</title>
        <authorList>
            <person name="Goeker M."/>
        </authorList>
    </citation>
    <scope>NUCLEOTIDE SEQUENCE [LARGE SCALE GENOMIC DNA]</scope>
    <source>
        <strain evidence="10 11">DSM 40477</strain>
    </source>
</reference>
<name>A0ABT1HXD0_STRSD</name>
<dbReference type="PANTHER" id="PTHR33885:SF3">
    <property type="entry name" value="PHAGE SHOCK PROTEIN C"/>
    <property type="match status" value="1"/>
</dbReference>
<keyword evidence="5 7" id="KW-0472">Membrane</keyword>
<comment type="caution">
    <text evidence="10">The sequence shown here is derived from an EMBL/GenBank/DDBJ whole genome shotgun (WGS) entry which is preliminary data.</text>
</comment>
<evidence type="ECO:0000313" key="11">
    <source>
        <dbReference type="Proteomes" id="UP001205311"/>
    </source>
</evidence>
<feature type="compositionally biased region" description="Basic and acidic residues" evidence="6">
    <location>
        <begin position="297"/>
        <end position="308"/>
    </location>
</feature>
<feature type="transmembrane region" description="Helical" evidence="7">
    <location>
        <begin position="55"/>
        <end position="78"/>
    </location>
</feature>
<feature type="compositionally biased region" description="Low complexity" evidence="6">
    <location>
        <begin position="179"/>
        <end position="194"/>
    </location>
</feature>
<evidence type="ECO:0000313" key="10">
    <source>
        <dbReference type="EMBL" id="MCP2260160.1"/>
    </source>
</evidence>
<dbReference type="PANTHER" id="PTHR33885">
    <property type="entry name" value="PHAGE SHOCK PROTEIN C"/>
    <property type="match status" value="1"/>
</dbReference>
<feature type="domain" description="Cell wall-active antibiotics response LiaF-like C-terminal" evidence="9">
    <location>
        <begin position="410"/>
        <end position="503"/>
    </location>
</feature>
<evidence type="ECO:0000256" key="2">
    <source>
        <dbReference type="ARBA" id="ARBA00022475"/>
    </source>
</evidence>
<evidence type="ECO:0000256" key="1">
    <source>
        <dbReference type="ARBA" id="ARBA00004162"/>
    </source>
</evidence>
<dbReference type="InterPro" id="IPR007168">
    <property type="entry name" value="Phageshock_PspC_N"/>
</dbReference>
<evidence type="ECO:0000256" key="5">
    <source>
        <dbReference type="ARBA" id="ARBA00023136"/>
    </source>
</evidence>
<dbReference type="EMBL" id="JAMTCP010000024">
    <property type="protein sequence ID" value="MCP2260160.1"/>
    <property type="molecule type" value="Genomic_DNA"/>
</dbReference>
<dbReference type="Proteomes" id="UP001205311">
    <property type="component" value="Unassembled WGS sequence"/>
</dbReference>
<dbReference type="Pfam" id="PF09922">
    <property type="entry name" value="LiaF-like_C"/>
    <property type="match status" value="1"/>
</dbReference>
<evidence type="ECO:0000256" key="6">
    <source>
        <dbReference type="SAM" id="MobiDB-lite"/>
    </source>
</evidence>